<dbReference type="AlphaFoldDB" id="A0ABD4UTR2"/>
<comment type="caution">
    <text evidence="1">The sequence shown here is derived from an EMBL/GenBank/DDBJ whole genome shotgun (WGS) entry which is preliminary data.</text>
</comment>
<name>A0ABD4UTR2_9BURK</name>
<dbReference type="EMBL" id="JYMX02000134">
    <property type="protein sequence ID" value="MCW3717569.1"/>
    <property type="molecule type" value="Genomic_DNA"/>
</dbReference>
<dbReference type="PANTHER" id="PTHR47235:SF1">
    <property type="entry name" value="BLR6548 PROTEIN"/>
    <property type="match status" value="1"/>
</dbReference>
<reference evidence="1 2" key="2">
    <citation type="journal article" date="2017" name="Front. Microbiol.">
        <title>Genomics Reveals a Unique Clone of Burkholderia cenocepacia Harboring an Actively Excising Novel Genomic Island.</title>
        <authorList>
            <person name="Patil P.P."/>
            <person name="Mali S."/>
            <person name="Midha S."/>
            <person name="Gautam V."/>
            <person name="Dash L."/>
            <person name="Kumar S."/>
            <person name="Shastri J."/>
            <person name="Singhal L."/>
            <person name="Patil P.B."/>
        </authorList>
    </citation>
    <scope>NUCLEOTIDE SEQUENCE [LARGE SCALE GENOMIC DNA]</scope>
    <source>
        <strain evidence="1 2">BC-19</strain>
    </source>
</reference>
<organism evidence="1 2">
    <name type="scientific">Burkholderia cenocepacia</name>
    <dbReference type="NCBI Taxonomy" id="95486"/>
    <lineage>
        <taxon>Bacteria</taxon>
        <taxon>Pseudomonadati</taxon>
        <taxon>Pseudomonadota</taxon>
        <taxon>Betaproteobacteria</taxon>
        <taxon>Burkholderiales</taxon>
        <taxon>Burkholderiaceae</taxon>
        <taxon>Burkholderia</taxon>
        <taxon>Burkholderia cepacia complex</taxon>
    </lineage>
</organism>
<dbReference type="Proteomes" id="UP000191686">
    <property type="component" value="Unassembled WGS sequence"/>
</dbReference>
<evidence type="ECO:0000313" key="1">
    <source>
        <dbReference type="EMBL" id="MCW3717569.1"/>
    </source>
</evidence>
<gene>
    <name evidence="1" type="ORF">UE95_040600</name>
</gene>
<accession>A0ABD4UTR2</accession>
<proteinExistence type="predicted"/>
<protein>
    <submittedName>
        <fullName evidence="1">Uncharacterized protein</fullName>
    </submittedName>
</protein>
<evidence type="ECO:0000313" key="2">
    <source>
        <dbReference type="Proteomes" id="UP000191686"/>
    </source>
</evidence>
<dbReference type="InterPro" id="IPR028082">
    <property type="entry name" value="Peripla_BP_I"/>
</dbReference>
<dbReference type="Gene3D" id="3.40.50.2300">
    <property type="match status" value="1"/>
</dbReference>
<dbReference type="SUPFAM" id="SSF53822">
    <property type="entry name" value="Periplasmic binding protein-like I"/>
    <property type="match status" value="1"/>
</dbReference>
<dbReference type="PANTHER" id="PTHR47235">
    <property type="entry name" value="BLR6548 PROTEIN"/>
    <property type="match status" value="1"/>
</dbReference>
<sequence length="50" mass="5758">MGWQPSYQDEARVYAKYIMKHKPDAKVAVLYQNDDFGKDYLKGLKDAFGG</sequence>
<reference evidence="1 2" key="1">
    <citation type="journal article" date="2017" name="Front. Microbiol.">
        <title>Genomics reveals a unique clone of Burkholderia cenocepacia harbouring an actively excising novel genomic island.</title>
        <authorList>
            <person name="Patil P."/>
            <person name="Mali S."/>
            <person name="Midha S."/>
            <person name="Gautam V."/>
            <person name="Dash L."/>
            <person name="Kumar S."/>
            <person name="Shastri J."/>
            <person name="Singhal L."/>
            <person name="Patil P.B."/>
        </authorList>
    </citation>
    <scope>NUCLEOTIDE SEQUENCE [LARGE SCALE GENOMIC DNA]</scope>
    <source>
        <strain evidence="1 2">BC-19</strain>
    </source>
</reference>